<dbReference type="Gene3D" id="3.40.50.2020">
    <property type="match status" value="1"/>
</dbReference>
<dbReference type="InterPro" id="IPR004467">
    <property type="entry name" value="Or_phspho_trans_dom"/>
</dbReference>
<gene>
    <name evidence="6 8" type="primary">pyrE</name>
    <name evidence="8" type="ORF">ACE5LO_02930</name>
</gene>
<keyword evidence="4 6" id="KW-0808">Transferase</keyword>
<feature type="binding site" evidence="6">
    <location>
        <position position="105"/>
    </location>
    <ligand>
        <name>5-phospho-alpha-D-ribose 1-diphosphate</name>
        <dbReference type="ChEBI" id="CHEBI:58017"/>
        <note>ligand shared between dimeric partners</note>
    </ligand>
</feature>
<feature type="binding site" evidence="6">
    <location>
        <position position="101"/>
    </location>
    <ligand>
        <name>5-phospho-alpha-D-ribose 1-diphosphate</name>
        <dbReference type="ChEBI" id="CHEBI:58017"/>
        <note>ligand shared between dimeric partners</note>
    </ligand>
</feature>
<evidence type="ECO:0000256" key="1">
    <source>
        <dbReference type="ARBA" id="ARBA00004889"/>
    </source>
</evidence>
<evidence type="ECO:0000259" key="7">
    <source>
        <dbReference type="Pfam" id="PF00156"/>
    </source>
</evidence>
<comment type="function">
    <text evidence="6">Catalyzes the transfer of a ribosyl phosphate group from 5-phosphoribose 1-diphosphate to orotate, leading to the formation of orotidine monophosphate (OMP).</text>
</comment>
<dbReference type="HAMAP" id="MF_01208">
    <property type="entry name" value="PyrE"/>
    <property type="match status" value="1"/>
</dbReference>
<dbReference type="CDD" id="cd06223">
    <property type="entry name" value="PRTases_typeI"/>
    <property type="match status" value="1"/>
</dbReference>
<dbReference type="SUPFAM" id="SSF53271">
    <property type="entry name" value="PRTase-like"/>
    <property type="match status" value="1"/>
</dbReference>
<dbReference type="EMBL" id="JBHIRY010000002">
    <property type="protein sequence ID" value="MFB5759341.1"/>
    <property type="molecule type" value="Genomic_DNA"/>
</dbReference>
<dbReference type="NCBIfam" id="TIGR00336">
    <property type="entry name" value="pyrE"/>
    <property type="match status" value="1"/>
</dbReference>
<evidence type="ECO:0000256" key="5">
    <source>
        <dbReference type="ARBA" id="ARBA00022975"/>
    </source>
</evidence>
<dbReference type="PANTHER" id="PTHR19278">
    <property type="entry name" value="OROTATE PHOSPHORIBOSYLTRANSFERASE"/>
    <property type="match status" value="1"/>
</dbReference>
<comment type="subunit">
    <text evidence="6">Homodimer.</text>
</comment>
<keyword evidence="5 6" id="KW-0665">Pyrimidine biosynthesis</keyword>
<proteinExistence type="inferred from homology"/>
<comment type="cofactor">
    <cofactor evidence="6">
        <name>Mg(2+)</name>
        <dbReference type="ChEBI" id="CHEBI:18420"/>
    </cofactor>
</comment>
<comment type="pathway">
    <text evidence="1 6">Pyrimidine metabolism; UMP biosynthesis via de novo pathway; UMP from orotate: step 1/2.</text>
</comment>
<comment type="caution">
    <text evidence="6">Lacks conserved residue(s) required for the propagation of feature annotation.</text>
</comment>
<evidence type="ECO:0000256" key="3">
    <source>
        <dbReference type="ARBA" id="ARBA00022676"/>
    </source>
</evidence>
<feature type="binding site" evidence="6">
    <location>
        <position position="107"/>
    </location>
    <ligand>
        <name>5-phospho-alpha-D-ribose 1-diphosphate</name>
        <dbReference type="ChEBI" id="CHEBI:58017"/>
        <note>ligand shared between dimeric partners</note>
    </ligand>
</feature>
<dbReference type="Proteomes" id="UP001580430">
    <property type="component" value="Unassembled WGS sequence"/>
</dbReference>
<sequence>MTISLAQIPEQIAAHLLRIKAVALRPQQPFTWTSGIKSPIYCDNRLTMSYPEVRELIANAFAVVIRERYPDVEVIAGTATAGIPHAAWVAQKLNLPMAYVRDKAKGHGKENQIEGLIKEGQKVIVIEDLISTGGSSIKAAKAVEQAGAATLAVLAIFSYQLDKATQAFAEAGVKLESLSNYSSLMDVALREGAIQESELELLRSWRQDPASFGQ</sequence>
<organism evidence="8 9">
    <name type="scientific">Paenibacillus medicaginis</name>
    <dbReference type="NCBI Taxonomy" id="1470560"/>
    <lineage>
        <taxon>Bacteria</taxon>
        <taxon>Bacillati</taxon>
        <taxon>Bacillota</taxon>
        <taxon>Bacilli</taxon>
        <taxon>Bacillales</taxon>
        <taxon>Paenibacillaceae</taxon>
        <taxon>Paenibacillus</taxon>
    </lineage>
</organism>
<evidence type="ECO:0000313" key="9">
    <source>
        <dbReference type="Proteomes" id="UP001580430"/>
    </source>
</evidence>
<dbReference type="InterPro" id="IPR000836">
    <property type="entry name" value="PRTase_dom"/>
</dbReference>
<evidence type="ECO:0000256" key="6">
    <source>
        <dbReference type="HAMAP-Rule" id="MF_01208"/>
    </source>
</evidence>
<dbReference type="RefSeq" id="WP_375518582.1">
    <property type="nucleotide sequence ID" value="NZ_JBHIRY010000002.1"/>
</dbReference>
<dbReference type="PANTHER" id="PTHR19278:SF9">
    <property type="entry name" value="URIDINE 5'-MONOPHOSPHATE SYNTHASE"/>
    <property type="match status" value="1"/>
</dbReference>
<reference evidence="8 9" key="1">
    <citation type="submission" date="2024-09" db="EMBL/GenBank/DDBJ databases">
        <title>Paenibacillus zeirhizospherea sp. nov., isolated from surface of the maize (Zea mays) roots in a horticulture field, Hungary.</title>
        <authorList>
            <person name="Marton D."/>
            <person name="Farkas M."/>
            <person name="Bedics A."/>
            <person name="Toth E."/>
            <person name="Tancsics A."/>
            <person name="Boka K."/>
            <person name="Marati G."/>
            <person name="Kriszt B."/>
            <person name="Cserhati M."/>
        </authorList>
    </citation>
    <scope>NUCLEOTIDE SEQUENCE [LARGE SCALE GENOMIC DNA]</scope>
    <source>
        <strain evidence="8 9">JCM 18446</strain>
    </source>
</reference>
<keyword evidence="9" id="KW-1185">Reference proteome</keyword>
<comment type="caution">
    <text evidence="8">The sequence shown here is derived from an EMBL/GenBank/DDBJ whole genome shotgun (WGS) entry which is preliminary data.</text>
</comment>
<protein>
    <recommendedName>
        <fullName evidence="2 6">Orotate phosphoribosyltransferase</fullName>
        <shortName evidence="6">OPRT</shortName>
        <shortName evidence="6">OPRTase</shortName>
        <ecNumber evidence="2 6">2.4.2.10</ecNumber>
    </recommendedName>
</protein>
<dbReference type="Pfam" id="PF00156">
    <property type="entry name" value="Pribosyltran"/>
    <property type="match status" value="1"/>
</dbReference>
<dbReference type="EC" id="2.4.2.10" evidence="2 6"/>
<comment type="similarity">
    <text evidence="6">Belongs to the purine/pyrimidine phosphoribosyltransferase family. PyrE subfamily.</text>
</comment>
<keyword evidence="3 6" id="KW-0328">Glycosyltransferase</keyword>
<evidence type="ECO:0000313" key="8">
    <source>
        <dbReference type="EMBL" id="MFB5759341.1"/>
    </source>
</evidence>
<dbReference type="GO" id="GO:0004588">
    <property type="term" value="F:orotate phosphoribosyltransferase activity"/>
    <property type="evidence" value="ECO:0007669"/>
    <property type="project" value="UniProtKB-EC"/>
</dbReference>
<feature type="binding site" evidence="6">
    <location>
        <position position="131"/>
    </location>
    <ligand>
        <name>orotate</name>
        <dbReference type="ChEBI" id="CHEBI:30839"/>
    </ligand>
</feature>
<dbReference type="InterPro" id="IPR023031">
    <property type="entry name" value="OPRT"/>
</dbReference>
<dbReference type="InterPro" id="IPR029057">
    <property type="entry name" value="PRTase-like"/>
</dbReference>
<accession>A0ABV5BW07</accession>
<feature type="binding site" description="in other chain" evidence="6">
    <location>
        <begin position="127"/>
        <end position="135"/>
    </location>
    <ligand>
        <name>5-phospho-alpha-D-ribose 1-diphosphate</name>
        <dbReference type="ChEBI" id="CHEBI:58017"/>
        <note>ligand shared between dimeric partners</note>
    </ligand>
</feature>
<feature type="domain" description="Phosphoribosyltransferase" evidence="7">
    <location>
        <begin position="61"/>
        <end position="156"/>
    </location>
</feature>
<evidence type="ECO:0000256" key="2">
    <source>
        <dbReference type="ARBA" id="ARBA00011971"/>
    </source>
</evidence>
<keyword evidence="6" id="KW-0460">Magnesium</keyword>
<comment type="catalytic activity">
    <reaction evidence="6">
        <text>orotidine 5'-phosphate + diphosphate = orotate + 5-phospho-alpha-D-ribose 1-diphosphate</text>
        <dbReference type="Rhea" id="RHEA:10380"/>
        <dbReference type="ChEBI" id="CHEBI:30839"/>
        <dbReference type="ChEBI" id="CHEBI:33019"/>
        <dbReference type="ChEBI" id="CHEBI:57538"/>
        <dbReference type="ChEBI" id="CHEBI:58017"/>
        <dbReference type="EC" id="2.4.2.10"/>
    </reaction>
</comment>
<evidence type="ECO:0000256" key="4">
    <source>
        <dbReference type="ARBA" id="ARBA00022679"/>
    </source>
</evidence>
<name>A0ABV5BW07_9BACL</name>